<gene>
    <name evidence="1" type="ORF">KQI89_07875</name>
</gene>
<dbReference type="EMBL" id="JAHLQL010000001">
    <property type="protein sequence ID" value="MBU5591682.1"/>
    <property type="molecule type" value="Genomic_DNA"/>
</dbReference>
<evidence type="ECO:0000313" key="1">
    <source>
        <dbReference type="EMBL" id="MBU5591682.1"/>
    </source>
</evidence>
<reference evidence="1 2" key="1">
    <citation type="submission" date="2021-06" db="EMBL/GenBank/DDBJ databases">
        <authorList>
            <person name="Sun Q."/>
            <person name="Li D."/>
        </authorList>
    </citation>
    <scope>NUCLEOTIDE SEQUENCE [LARGE SCALE GENOMIC DNA]</scope>
    <source>
        <strain evidence="1 2">MSJ-4</strain>
    </source>
</reference>
<keyword evidence="2" id="KW-1185">Reference proteome</keyword>
<dbReference type="Proteomes" id="UP000736583">
    <property type="component" value="Unassembled WGS sequence"/>
</dbReference>
<evidence type="ECO:0000313" key="2">
    <source>
        <dbReference type="Proteomes" id="UP000736583"/>
    </source>
</evidence>
<comment type="caution">
    <text evidence="1">The sequence shown here is derived from an EMBL/GenBank/DDBJ whole genome shotgun (WGS) entry which is preliminary data.</text>
</comment>
<sequence length="53" mass="6038">MRKITIMDSKQCVQCCGKSATRLTGILLFDCQTKSRHVICRLSVIMEMTKAFI</sequence>
<organism evidence="1 2">
    <name type="scientific">Clostridium simiarum</name>
    <dbReference type="NCBI Taxonomy" id="2841506"/>
    <lineage>
        <taxon>Bacteria</taxon>
        <taxon>Bacillati</taxon>
        <taxon>Bacillota</taxon>
        <taxon>Clostridia</taxon>
        <taxon>Eubacteriales</taxon>
        <taxon>Clostridiaceae</taxon>
        <taxon>Clostridium</taxon>
    </lineage>
</organism>
<proteinExistence type="predicted"/>
<protein>
    <submittedName>
        <fullName evidence="1">Uncharacterized protein</fullName>
    </submittedName>
</protein>
<accession>A0ABS6F2B3</accession>
<name>A0ABS6F2B3_9CLOT</name>